<dbReference type="EMBL" id="VUJU01007988">
    <property type="protein sequence ID" value="KAF0737172.1"/>
    <property type="molecule type" value="Genomic_DNA"/>
</dbReference>
<reference evidence="1 2" key="1">
    <citation type="submission" date="2019-08" db="EMBL/GenBank/DDBJ databases">
        <title>Whole genome of Aphis craccivora.</title>
        <authorList>
            <person name="Voronova N.V."/>
            <person name="Shulinski R.S."/>
            <person name="Bandarenka Y.V."/>
            <person name="Zhorov D.G."/>
            <person name="Warner D."/>
        </authorList>
    </citation>
    <scope>NUCLEOTIDE SEQUENCE [LARGE SCALE GENOMIC DNA]</scope>
    <source>
        <strain evidence="1">180601</strain>
        <tissue evidence="1">Whole Body</tissue>
    </source>
</reference>
<comment type="caution">
    <text evidence="1">The sequence shown here is derived from an EMBL/GenBank/DDBJ whole genome shotgun (WGS) entry which is preliminary data.</text>
</comment>
<dbReference type="Proteomes" id="UP000478052">
    <property type="component" value="Unassembled WGS sequence"/>
</dbReference>
<sequence>MSSSYSVVHFINENSVKAVSNSWIKAESLTKARDIADDARYRSHFTNTDEDDLLKFNIKNKNIMDSPTSSTSSMPIYDGKISI</sequence>
<dbReference type="AlphaFoldDB" id="A0A6G0XAY4"/>
<name>A0A6G0XAY4_APHCR</name>
<evidence type="ECO:0000313" key="2">
    <source>
        <dbReference type="Proteomes" id="UP000478052"/>
    </source>
</evidence>
<organism evidence="1 2">
    <name type="scientific">Aphis craccivora</name>
    <name type="common">Cowpea aphid</name>
    <dbReference type="NCBI Taxonomy" id="307492"/>
    <lineage>
        <taxon>Eukaryota</taxon>
        <taxon>Metazoa</taxon>
        <taxon>Ecdysozoa</taxon>
        <taxon>Arthropoda</taxon>
        <taxon>Hexapoda</taxon>
        <taxon>Insecta</taxon>
        <taxon>Pterygota</taxon>
        <taxon>Neoptera</taxon>
        <taxon>Paraneoptera</taxon>
        <taxon>Hemiptera</taxon>
        <taxon>Sternorrhyncha</taxon>
        <taxon>Aphidomorpha</taxon>
        <taxon>Aphidoidea</taxon>
        <taxon>Aphididae</taxon>
        <taxon>Aphidini</taxon>
        <taxon>Aphis</taxon>
        <taxon>Aphis</taxon>
    </lineage>
</organism>
<proteinExistence type="predicted"/>
<accession>A0A6G0XAY4</accession>
<protein>
    <submittedName>
        <fullName evidence="1">Uncharacterized protein</fullName>
    </submittedName>
</protein>
<evidence type="ECO:0000313" key="1">
    <source>
        <dbReference type="EMBL" id="KAF0737172.1"/>
    </source>
</evidence>
<keyword evidence="2" id="KW-1185">Reference proteome</keyword>
<gene>
    <name evidence="1" type="ORF">FWK35_00018512</name>
</gene>